<dbReference type="GO" id="GO:0006097">
    <property type="term" value="P:glyoxylate cycle"/>
    <property type="evidence" value="ECO:0007669"/>
    <property type="project" value="UniProtKB-UniRule"/>
</dbReference>
<feature type="binding site" evidence="10">
    <location>
        <position position="341"/>
    </location>
    <ligand>
        <name>glyoxylate</name>
        <dbReference type="ChEBI" id="CHEBI:36655"/>
    </ligand>
</feature>
<comment type="subunit">
    <text evidence="10">Monomer.</text>
</comment>
<evidence type="ECO:0000256" key="11">
    <source>
        <dbReference type="NCBIfam" id="TIGR01345"/>
    </source>
</evidence>
<feature type="active site" description="Proton acceptor" evidence="10 12">
    <location>
        <position position="341"/>
    </location>
</feature>
<feature type="binding site" evidence="10">
    <location>
        <position position="433"/>
    </location>
    <ligand>
        <name>Mg(2+)</name>
        <dbReference type="ChEBI" id="CHEBI:18420"/>
    </ligand>
</feature>
<dbReference type="PANTHER" id="PTHR42739:SF1">
    <property type="entry name" value="MALATE SYNTHASE G"/>
    <property type="match status" value="1"/>
</dbReference>
<comment type="catalytic activity">
    <reaction evidence="9 10 13">
        <text>glyoxylate + acetyl-CoA + H2O = (S)-malate + CoA + H(+)</text>
        <dbReference type="Rhea" id="RHEA:18181"/>
        <dbReference type="ChEBI" id="CHEBI:15377"/>
        <dbReference type="ChEBI" id="CHEBI:15378"/>
        <dbReference type="ChEBI" id="CHEBI:15589"/>
        <dbReference type="ChEBI" id="CHEBI:36655"/>
        <dbReference type="ChEBI" id="CHEBI:57287"/>
        <dbReference type="ChEBI" id="CHEBI:57288"/>
        <dbReference type="EC" id="2.3.3.9"/>
    </reaction>
</comment>
<dbReference type="InterPro" id="IPR048355">
    <property type="entry name" value="MS_C"/>
</dbReference>
<evidence type="ECO:0000256" key="5">
    <source>
        <dbReference type="ARBA" id="ARBA00022679"/>
    </source>
</evidence>
<dbReference type="HAMAP" id="MF_00641">
    <property type="entry name" value="Malate_synth_G"/>
    <property type="match status" value="1"/>
</dbReference>
<evidence type="ECO:0000313" key="19">
    <source>
        <dbReference type="Proteomes" id="UP000199318"/>
    </source>
</evidence>
<dbReference type="GO" id="GO:0004474">
    <property type="term" value="F:malate synthase activity"/>
    <property type="evidence" value="ECO:0007669"/>
    <property type="project" value="UniProtKB-UniRule"/>
</dbReference>
<feature type="binding site" evidence="10">
    <location>
        <begin position="458"/>
        <end position="461"/>
    </location>
    <ligand>
        <name>glyoxylate</name>
        <dbReference type="ChEBI" id="CHEBI:36655"/>
    </ligand>
</feature>
<dbReference type="Pfam" id="PF20659">
    <property type="entry name" value="MS_C"/>
    <property type="match status" value="1"/>
</dbReference>
<dbReference type="Pfam" id="PF20658">
    <property type="entry name" value="MSG_insertion"/>
    <property type="match status" value="1"/>
</dbReference>
<dbReference type="RefSeq" id="WP_093074569.1">
    <property type="nucleotide sequence ID" value="NZ_FOGV01000031.1"/>
</dbReference>
<keyword evidence="4 10" id="KW-0816">Tricarboxylic acid cycle</keyword>
<dbReference type="GO" id="GO:0006099">
    <property type="term" value="P:tricarboxylic acid cycle"/>
    <property type="evidence" value="ECO:0007669"/>
    <property type="project" value="UniProtKB-KW"/>
</dbReference>
<keyword evidence="2 10" id="KW-0329">Glyoxylate bypass</keyword>
<name>A0A1H9WAQ5_9BACI</name>
<reference evidence="19" key="1">
    <citation type="submission" date="2016-10" db="EMBL/GenBank/DDBJ databases">
        <authorList>
            <person name="de Groot N.N."/>
        </authorList>
    </citation>
    <scope>NUCLEOTIDE SEQUENCE [LARGE SCALE GENOMIC DNA]</scope>
    <source>
        <strain evidence="19">10nlg</strain>
    </source>
</reference>
<keyword evidence="3 10" id="KW-0963">Cytoplasm</keyword>
<dbReference type="PANTHER" id="PTHR42739">
    <property type="entry name" value="MALATE SYNTHASE G"/>
    <property type="match status" value="1"/>
</dbReference>
<feature type="binding site" evidence="10">
    <location>
        <position position="117"/>
    </location>
    <ligand>
        <name>acetyl-CoA</name>
        <dbReference type="ChEBI" id="CHEBI:57288"/>
    </ligand>
</feature>
<protein>
    <recommendedName>
        <fullName evidence="10 11">Malate synthase G</fullName>
        <ecNumber evidence="10 11">2.3.3.9</ecNumber>
    </recommendedName>
</protein>
<dbReference type="UniPathway" id="UPA00703">
    <property type="reaction ID" value="UER00720"/>
</dbReference>
<feature type="binding site" evidence="10">
    <location>
        <begin position="124"/>
        <end position="125"/>
    </location>
    <ligand>
        <name>acetyl-CoA</name>
        <dbReference type="ChEBI" id="CHEBI:57288"/>
    </ligand>
</feature>
<dbReference type="InterPro" id="IPR046363">
    <property type="entry name" value="MS_N_TIM-barrel_dom"/>
</dbReference>
<dbReference type="InterPro" id="IPR044856">
    <property type="entry name" value="Malate_synth_C_sf"/>
</dbReference>
<comment type="similarity">
    <text evidence="10 13">Belongs to the malate synthase family. GlcB subfamily.</text>
</comment>
<feature type="binding site" evidence="10">
    <location>
        <position position="312"/>
    </location>
    <ligand>
        <name>acetyl-CoA</name>
        <dbReference type="ChEBI" id="CHEBI:57288"/>
    </ligand>
</feature>
<proteinExistence type="inferred from homology"/>
<comment type="caution">
    <text evidence="10">Lacks conserved residue(s) required for the propagation of feature annotation.</text>
</comment>
<dbReference type="Proteomes" id="UP000199318">
    <property type="component" value="Unassembled WGS sequence"/>
</dbReference>
<dbReference type="NCBIfam" id="TIGR01345">
    <property type="entry name" value="malate_syn_G"/>
    <property type="match status" value="1"/>
</dbReference>
<dbReference type="Gene3D" id="1.20.1220.12">
    <property type="entry name" value="Malate synthase, domain III"/>
    <property type="match status" value="1"/>
</dbReference>
<evidence type="ECO:0000256" key="12">
    <source>
        <dbReference type="PIRSR" id="PIRSR601465-50"/>
    </source>
</evidence>
<feature type="domain" description="Malate synthase G alpha-beta insertion" evidence="16">
    <location>
        <begin position="160"/>
        <end position="234"/>
    </location>
</feature>
<sequence>MKSYSRRGNMQIADVFAAFLEEELLPKTKLDKELFWSGFEKLLTSFHERNKSLLKMRSDFQNRLDEYHRPEKGGVNKQAYQDWLEEIGYIEPLTEHFTVETKNLDPEVNTQAGPQLVVPVNNARYAINAANARWGSLYDSLYGTDVLNEEGGAERKADGYNPVRGEKVIAYSKTFLDETFPLASGTHHDVRRYYVANETLYSETAHETVQLKNRDQFQGFQGKMNEPSAILLKNNGLHIELQIDRSDRIGQDDPAGLKDIATEAATTTIMDFEDSVAAVDPEDKTEVYRHWLQLIDGTLTAAFYKNGKETKRALNPDRTYQSPFGGEGNLSLPGRSLMLVRNVGHLMTTDLVYLPNGEEAFEGLIDAVISGLTGYIDLSERGVYGNSKTGSVYIVKPKMHGSAEAAFTNELMTETEKLTGIPEHSIKVGVMDEERRTSLNLHNVINEVKERIFFINTGFLDRTGDDIHSVMASGPMIRKGEMKSSVWLDAYERANVYHGLQLNLHESGQIGKGMWAMPEEMARMMSEKGSQLEAGANTAWVPSPTAAVLHALHYHAVDTSAVQKRLQQTSENPADKMLEIPLSQRHFTAEEVEEELKNNAQGILGYVVRWVEQGVGCSKVPDINNVHLMEDRATLRISSQHMMNWLYHGVCTKEQVMRVMHEMAAVVDRQNEGDPAYEPMSVQPETSTAFQAALELVFTAKEQPNGYTEPILHRRRREYKEYIANKSKKGEMIQ</sequence>
<evidence type="ECO:0000256" key="7">
    <source>
        <dbReference type="ARBA" id="ARBA00022842"/>
    </source>
</evidence>
<dbReference type="Pfam" id="PF20656">
    <property type="entry name" value="MS_N"/>
    <property type="match status" value="1"/>
</dbReference>
<comment type="subcellular location">
    <subcellularLocation>
        <location evidence="10 13">Cytoplasm</location>
    </subcellularLocation>
</comment>
<comment type="cofactor">
    <cofactor evidence="1 10">
        <name>Mg(2+)</name>
        <dbReference type="ChEBI" id="CHEBI:18420"/>
    </cofactor>
</comment>
<dbReference type="NCBIfam" id="NF002825">
    <property type="entry name" value="PRK02999.1"/>
    <property type="match status" value="1"/>
</dbReference>
<evidence type="ECO:0000259" key="15">
    <source>
        <dbReference type="Pfam" id="PF20656"/>
    </source>
</evidence>
<evidence type="ECO:0000259" key="17">
    <source>
        <dbReference type="Pfam" id="PF20659"/>
    </source>
</evidence>
<evidence type="ECO:0000256" key="9">
    <source>
        <dbReference type="ARBA" id="ARBA00047918"/>
    </source>
</evidence>
<dbReference type="GO" id="GO:0005829">
    <property type="term" value="C:cytosol"/>
    <property type="evidence" value="ECO:0007669"/>
    <property type="project" value="TreeGrafter"/>
</dbReference>
<dbReference type="STRING" id="1464123.SAMN05444126_13113"/>
<feature type="domain" description="Malate synthase C-terminal" evidence="17">
    <location>
        <begin position="591"/>
        <end position="680"/>
    </location>
</feature>
<evidence type="ECO:0000256" key="3">
    <source>
        <dbReference type="ARBA" id="ARBA00022490"/>
    </source>
</evidence>
<dbReference type="EMBL" id="FOGV01000031">
    <property type="protein sequence ID" value="SES30990.1"/>
    <property type="molecule type" value="Genomic_DNA"/>
</dbReference>
<dbReference type="InterPro" id="IPR048356">
    <property type="entry name" value="MS_N"/>
</dbReference>
<dbReference type="SUPFAM" id="SSF51645">
    <property type="entry name" value="Malate synthase G"/>
    <property type="match status" value="1"/>
</dbReference>
<accession>A0A1H9WAQ5</accession>
<evidence type="ECO:0000256" key="4">
    <source>
        <dbReference type="ARBA" id="ARBA00022532"/>
    </source>
</evidence>
<evidence type="ECO:0000256" key="10">
    <source>
        <dbReference type="HAMAP-Rule" id="MF_00641"/>
    </source>
</evidence>
<comment type="function">
    <text evidence="10">Involved in the glycolate utilization. Catalyzes the condensation and subsequent hydrolysis of acetyl-coenzyme A (acetyl-CoA) and glyoxylate to form malate and CoA.</text>
</comment>
<gene>
    <name evidence="10" type="primary">glcB</name>
    <name evidence="18" type="ORF">SAMN05444126_13113</name>
</gene>
<feature type="domain" description="Malate synthase N-terminal" evidence="15">
    <location>
        <begin position="16"/>
        <end position="71"/>
    </location>
</feature>
<comment type="pathway">
    <text evidence="10 13">Carbohydrate metabolism; glyoxylate cycle; (S)-malate from isocitrate: step 2/2.</text>
</comment>
<evidence type="ECO:0000256" key="13">
    <source>
        <dbReference type="RuleBase" id="RU003572"/>
    </source>
</evidence>
<feature type="binding site" evidence="10">
    <location>
        <position position="542"/>
    </location>
    <ligand>
        <name>acetyl-CoA</name>
        <dbReference type="ChEBI" id="CHEBI:57288"/>
    </ligand>
</feature>
<keyword evidence="19" id="KW-1185">Reference proteome</keyword>
<dbReference type="Gene3D" id="3.20.20.360">
    <property type="entry name" value="Malate synthase, domain 3"/>
    <property type="match status" value="2"/>
</dbReference>
<evidence type="ECO:0000259" key="14">
    <source>
        <dbReference type="Pfam" id="PF01274"/>
    </source>
</evidence>
<feature type="binding site" evidence="10">
    <location>
        <position position="275"/>
    </location>
    <ligand>
        <name>acetyl-CoA</name>
        <dbReference type="ChEBI" id="CHEBI:57288"/>
    </ligand>
</feature>
<feature type="active site" description="Proton donor" evidence="10 12">
    <location>
        <position position="631"/>
    </location>
</feature>
<evidence type="ECO:0000256" key="2">
    <source>
        <dbReference type="ARBA" id="ARBA00022435"/>
    </source>
</evidence>
<feature type="domain" description="Malate synthase TIM barrel" evidence="14">
    <location>
        <begin position="338"/>
        <end position="573"/>
    </location>
</feature>
<evidence type="ECO:0000259" key="16">
    <source>
        <dbReference type="Pfam" id="PF20658"/>
    </source>
</evidence>
<dbReference type="InterPro" id="IPR001465">
    <property type="entry name" value="Malate_synthase_TIM"/>
</dbReference>
<organism evidence="18 19">
    <name type="scientific">Salisediminibacterium halotolerans</name>
    <dbReference type="NCBI Taxonomy" id="517425"/>
    <lineage>
        <taxon>Bacteria</taxon>
        <taxon>Bacillati</taxon>
        <taxon>Bacillota</taxon>
        <taxon>Bacilli</taxon>
        <taxon>Bacillales</taxon>
        <taxon>Bacillaceae</taxon>
        <taxon>Salisediminibacterium</taxon>
    </lineage>
</organism>
<feature type="modified residue" description="Cysteine sulfenic acid (-SOH)" evidence="10">
    <location>
        <position position="617"/>
    </location>
</feature>
<dbReference type="EC" id="2.3.3.9" evidence="10 11"/>
<dbReference type="GO" id="GO:0009436">
    <property type="term" value="P:glyoxylate catabolic process"/>
    <property type="evidence" value="ECO:0007669"/>
    <property type="project" value="TreeGrafter"/>
</dbReference>
<dbReference type="InterPro" id="IPR011076">
    <property type="entry name" value="Malate_synth_sf"/>
</dbReference>
<feature type="binding site" evidence="10">
    <location>
        <position position="433"/>
    </location>
    <ligand>
        <name>glyoxylate</name>
        <dbReference type="ChEBI" id="CHEBI:36655"/>
    </ligand>
</feature>
<evidence type="ECO:0000256" key="6">
    <source>
        <dbReference type="ARBA" id="ARBA00022723"/>
    </source>
</evidence>
<keyword evidence="6 10" id="KW-0479">Metal-binding</keyword>
<evidence type="ECO:0000256" key="8">
    <source>
        <dbReference type="ARBA" id="ARBA00023097"/>
    </source>
</evidence>
<dbReference type="Pfam" id="PF01274">
    <property type="entry name" value="MS_TIM-barrel"/>
    <property type="match status" value="1"/>
</dbReference>
<evidence type="ECO:0000313" key="18">
    <source>
        <dbReference type="EMBL" id="SES30990.1"/>
    </source>
</evidence>
<keyword evidence="8 10" id="KW-0558">Oxidation</keyword>
<dbReference type="OrthoDB" id="9762054at2"/>
<feature type="binding site" evidence="10">
    <location>
        <position position="461"/>
    </location>
    <ligand>
        <name>Mg(2+)</name>
        <dbReference type="ChEBI" id="CHEBI:18420"/>
    </ligand>
</feature>
<dbReference type="GO" id="GO:0000287">
    <property type="term" value="F:magnesium ion binding"/>
    <property type="evidence" value="ECO:0007669"/>
    <property type="project" value="TreeGrafter"/>
</dbReference>
<keyword evidence="5 10" id="KW-0808">Transferase</keyword>
<dbReference type="InterPro" id="IPR048357">
    <property type="entry name" value="MSG_insertion"/>
</dbReference>
<dbReference type="AlphaFoldDB" id="A0A1H9WAQ5"/>
<evidence type="ECO:0000256" key="1">
    <source>
        <dbReference type="ARBA" id="ARBA00001946"/>
    </source>
</evidence>
<dbReference type="InterPro" id="IPR006253">
    <property type="entry name" value="Malate_synthG"/>
</dbReference>
<keyword evidence="7 10" id="KW-0460">Magnesium</keyword>
<comment type="caution">
    <text evidence="18">The sequence shown here is derived from an EMBL/GenBank/DDBJ whole genome shotgun (WGS) entry which is preliminary data.</text>
</comment>